<keyword evidence="4" id="KW-1185">Reference proteome</keyword>
<feature type="compositionally biased region" description="Basic and acidic residues" evidence="1">
    <location>
        <begin position="64"/>
        <end position="75"/>
    </location>
</feature>
<organism evidence="2">
    <name type="scientific">Puccinia triticina (isolate 1-1 / race 1 (BBBD))</name>
    <name type="common">Brown leaf rust fungus</name>
    <dbReference type="NCBI Taxonomy" id="630390"/>
    <lineage>
        <taxon>Eukaryota</taxon>
        <taxon>Fungi</taxon>
        <taxon>Dikarya</taxon>
        <taxon>Basidiomycota</taxon>
        <taxon>Pucciniomycotina</taxon>
        <taxon>Pucciniomycetes</taxon>
        <taxon>Pucciniales</taxon>
        <taxon>Pucciniaceae</taxon>
        <taxon>Puccinia</taxon>
    </lineage>
</organism>
<proteinExistence type="predicted"/>
<dbReference type="EMBL" id="ADAS02000118">
    <property type="protein sequence ID" value="OAV89806.1"/>
    <property type="molecule type" value="Genomic_DNA"/>
</dbReference>
<feature type="region of interest" description="Disordered" evidence="1">
    <location>
        <begin position="1"/>
        <end position="75"/>
    </location>
</feature>
<gene>
    <name evidence="2" type="ORF">PTTG_28574</name>
</gene>
<dbReference type="AlphaFoldDB" id="A0A180GAP8"/>
<dbReference type="EnsemblFungi" id="PTTG_28574-t43_1">
    <property type="protein sequence ID" value="PTTG_28574-t43_1-p1"/>
    <property type="gene ID" value="PTTG_28574"/>
</dbReference>
<evidence type="ECO:0000313" key="3">
    <source>
        <dbReference type="EnsemblFungi" id="PTTG_28574-t43_1-p1"/>
    </source>
</evidence>
<evidence type="ECO:0000313" key="4">
    <source>
        <dbReference type="Proteomes" id="UP000005240"/>
    </source>
</evidence>
<reference evidence="3 4" key="3">
    <citation type="journal article" date="2017" name="G3 (Bethesda)">
        <title>Comparative analysis highlights variable genome content of wheat rusts and divergence of the mating loci.</title>
        <authorList>
            <person name="Cuomo C.A."/>
            <person name="Bakkeren G."/>
            <person name="Khalil H.B."/>
            <person name="Panwar V."/>
            <person name="Joly D."/>
            <person name="Linning R."/>
            <person name="Sakthikumar S."/>
            <person name="Song X."/>
            <person name="Adiconis X."/>
            <person name="Fan L."/>
            <person name="Goldberg J.M."/>
            <person name="Levin J.Z."/>
            <person name="Young S."/>
            <person name="Zeng Q."/>
            <person name="Anikster Y."/>
            <person name="Bruce M."/>
            <person name="Wang M."/>
            <person name="Yin C."/>
            <person name="McCallum B."/>
            <person name="Szabo L.J."/>
            <person name="Hulbert S."/>
            <person name="Chen X."/>
            <person name="Fellers J.P."/>
        </authorList>
    </citation>
    <scope>NUCLEOTIDE SEQUENCE</scope>
    <source>
        <strain evidence="4">Isolate 1-1 / race 1 (BBBD)</strain>
        <strain evidence="3">isolate 1-1 / race 1 (BBBD)</strain>
    </source>
</reference>
<reference evidence="3" key="4">
    <citation type="submission" date="2025-05" db="UniProtKB">
        <authorList>
            <consortium name="EnsemblFungi"/>
        </authorList>
    </citation>
    <scope>IDENTIFICATION</scope>
    <source>
        <strain evidence="3">isolate 1-1 / race 1 (BBBD)</strain>
    </source>
</reference>
<sequence>MVDLTSQISLDVKATSSDKEPIQTKHRELPVRPKGTDAHLDLNGSSLRERITLVPTEDPSAPDRLSHRIADREGA</sequence>
<evidence type="ECO:0000313" key="2">
    <source>
        <dbReference type="EMBL" id="OAV89806.1"/>
    </source>
</evidence>
<name>A0A180GAP8_PUCT1</name>
<dbReference type="VEuPathDB" id="FungiDB:PTTG_28574"/>
<protein>
    <submittedName>
        <fullName evidence="2 3">Uncharacterized protein</fullName>
    </submittedName>
</protein>
<reference evidence="2" key="1">
    <citation type="submission" date="2009-11" db="EMBL/GenBank/DDBJ databases">
        <authorList>
            <consortium name="The Broad Institute Genome Sequencing Platform"/>
            <person name="Ward D."/>
            <person name="Feldgarden M."/>
            <person name="Earl A."/>
            <person name="Young S.K."/>
            <person name="Zeng Q."/>
            <person name="Koehrsen M."/>
            <person name="Alvarado L."/>
            <person name="Berlin A."/>
            <person name="Bochicchio J."/>
            <person name="Borenstein D."/>
            <person name="Chapman S.B."/>
            <person name="Chen Z."/>
            <person name="Engels R."/>
            <person name="Freedman E."/>
            <person name="Gellesch M."/>
            <person name="Goldberg J."/>
            <person name="Griggs A."/>
            <person name="Gujja S."/>
            <person name="Heilman E."/>
            <person name="Heiman D."/>
            <person name="Hepburn T."/>
            <person name="Howarth C."/>
            <person name="Jen D."/>
            <person name="Larson L."/>
            <person name="Lewis B."/>
            <person name="Mehta T."/>
            <person name="Park D."/>
            <person name="Pearson M."/>
            <person name="Roberts A."/>
            <person name="Saif S."/>
            <person name="Shea T."/>
            <person name="Shenoy N."/>
            <person name="Sisk P."/>
            <person name="Stolte C."/>
            <person name="Sykes S."/>
            <person name="Thomson T."/>
            <person name="Walk T."/>
            <person name="White J."/>
            <person name="Yandava C."/>
            <person name="Izard J."/>
            <person name="Baranova O.V."/>
            <person name="Blanton J.M."/>
            <person name="Tanner A.C."/>
            <person name="Dewhirst F.E."/>
            <person name="Haas B."/>
            <person name="Nusbaum C."/>
            <person name="Birren B."/>
        </authorList>
    </citation>
    <scope>NUCLEOTIDE SEQUENCE [LARGE SCALE GENOMIC DNA]</scope>
    <source>
        <strain evidence="2">1-1 BBBD Race 1</strain>
    </source>
</reference>
<evidence type="ECO:0000256" key="1">
    <source>
        <dbReference type="SAM" id="MobiDB-lite"/>
    </source>
</evidence>
<reference evidence="2" key="2">
    <citation type="submission" date="2016-05" db="EMBL/GenBank/DDBJ databases">
        <title>Comparative analysis highlights variable genome content of wheat rusts and divergence of the mating loci.</title>
        <authorList>
            <person name="Cuomo C.A."/>
            <person name="Bakkeren G."/>
            <person name="Szabo L."/>
            <person name="Khalil H."/>
            <person name="Joly D."/>
            <person name="Goldberg J."/>
            <person name="Young S."/>
            <person name="Zeng Q."/>
            <person name="Fellers J."/>
        </authorList>
    </citation>
    <scope>NUCLEOTIDE SEQUENCE [LARGE SCALE GENOMIC DNA]</scope>
    <source>
        <strain evidence="2">1-1 BBBD Race 1</strain>
    </source>
</reference>
<accession>A0A180GAP8</accession>
<feature type="compositionally biased region" description="Basic and acidic residues" evidence="1">
    <location>
        <begin position="16"/>
        <end position="40"/>
    </location>
</feature>
<dbReference type="Proteomes" id="UP000005240">
    <property type="component" value="Unassembled WGS sequence"/>
</dbReference>